<evidence type="ECO:0000313" key="2">
    <source>
        <dbReference type="Proteomes" id="UP000281549"/>
    </source>
</evidence>
<dbReference type="AlphaFoldDB" id="A0A4V1IZL7"/>
<name>A0A4V1IZL7_ROZAC</name>
<dbReference type="Proteomes" id="UP000281549">
    <property type="component" value="Unassembled WGS sequence"/>
</dbReference>
<organism evidence="1 2">
    <name type="scientific">Rozella allomycis (strain CSF55)</name>
    <dbReference type="NCBI Taxonomy" id="988480"/>
    <lineage>
        <taxon>Eukaryota</taxon>
        <taxon>Fungi</taxon>
        <taxon>Fungi incertae sedis</taxon>
        <taxon>Cryptomycota</taxon>
        <taxon>Cryptomycota incertae sedis</taxon>
        <taxon>Rozella</taxon>
    </lineage>
</organism>
<protein>
    <submittedName>
        <fullName evidence="1">Uncharacterized protein</fullName>
    </submittedName>
</protein>
<gene>
    <name evidence="1" type="ORF">ROZALSC1DRAFT_23177</name>
</gene>
<proteinExistence type="predicted"/>
<sequence length="292" mass="33537">MKYQLLIWTPRPKSQPSAKNQMTSTHLPWPLAQKDATTKSNFCLAICINMNSQPARITLNKNGGAADQTFQQIVLLYKQQNKKIFLKQPNNINLNCILTLNTSKAALKRGSHKWPTFKAPIKQAVNSVIHFKETHTFRDDLSRTFLVFSKLTQEFRCRIHLLKIKTKRNQNTVNFDKETIAFVKITSEPTLYIDCTNTSVKTAQDLSGTRRIQKVKTDKEKNVFQVEAYYQAQTFALINMDLEQRLPDKFGKSIVITDNLQNLFTSGKNFIVLNKTGKEKPVFTNSKLRLAH</sequence>
<reference evidence="2" key="1">
    <citation type="journal article" date="2018" name="Nat. Microbiol.">
        <title>Leveraging single-cell genomics to expand the fungal tree of life.</title>
        <authorList>
            <person name="Ahrendt S.R."/>
            <person name="Quandt C.A."/>
            <person name="Ciobanu D."/>
            <person name="Clum A."/>
            <person name="Salamov A."/>
            <person name="Andreopoulos B."/>
            <person name="Cheng J.F."/>
            <person name="Woyke T."/>
            <person name="Pelin A."/>
            <person name="Henrissat B."/>
            <person name="Reynolds N.K."/>
            <person name="Benny G.L."/>
            <person name="Smith M.E."/>
            <person name="James T.Y."/>
            <person name="Grigoriev I.V."/>
        </authorList>
    </citation>
    <scope>NUCLEOTIDE SEQUENCE [LARGE SCALE GENOMIC DNA]</scope>
    <source>
        <strain evidence="2">CSF55</strain>
    </source>
</reference>
<dbReference type="EMBL" id="ML005441">
    <property type="protein sequence ID" value="RKP18499.1"/>
    <property type="molecule type" value="Genomic_DNA"/>
</dbReference>
<evidence type="ECO:0000313" key="1">
    <source>
        <dbReference type="EMBL" id="RKP18499.1"/>
    </source>
</evidence>
<accession>A0A4V1IZL7</accession>